<reference evidence="3 4" key="1">
    <citation type="submission" date="2017-12" db="EMBL/GenBank/DDBJ databases">
        <authorList>
            <person name="Pombert J.-F."/>
            <person name="Haag K.L."/>
            <person name="Ebert D."/>
        </authorList>
    </citation>
    <scope>NUCLEOTIDE SEQUENCE [LARGE SCALE GENOMIC DNA]</scope>
    <source>
        <strain evidence="3">BE-OM-2</strain>
    </source>
</reference>
<evidence type="ECO:0000313" key="2">
    <source>
        <dbReference type="EMBL" id="TBU03223.1"/>
    </source>
</evidence>
<evidence type="ECO:0000313" key="3">
    <source>
        <dbReference type="EMBL" id="TBU03919.1"/>
    </source>
</evidence>
<dbReference type="EMBL" id="PITI01000840">
    <property type="protein sequence ID" value="TBU03919.1"/>
    <property type="molecule type" value="Genomic_DNA"/>
</dbReference>
<keyword evidence="1" id="KW-0812">Transmembrane</keyword>
<organism evidence="3 4">
    <name type="scientific">Hamiltosporidium magnivora</name>
    <dbReference type="NCBI Taxonomy" id="148818"/>
    <lineage>
        <taxon>Eukaryota</taxon>
        <taxon>Fungi</taxon>
        <taxon>Fungi incertae sedis</taxon>
        <taxon>Microsporidia</taxon>
        <taxon>Dubosqiidae</taxon>
        <taxon>Hamiltosporidium</taxon>
    </lineage>
</organism>
<dbReference type="VEuPathDB" id="MicrosporidiaDB:CWI36_0840p0020"/>
<name>A0A4Q9L887_9MICR</name>
<sequence>MDKDDVKQTITDETVNTIDDDDSEEIMIEETEEYVSQGQNEMGNAYISLSKAHSEVEIGQSKCKIWLNDYKKKLKSKKCWKSFFSTFFRLLVFFLFCAGMFWFLYTFVLCDIIKLIYDKISKALFKLFNPK</sequence>
<proteinExistence type="predicted"/>
<gene>
    <name evidence="3" type="ORF">CWI36_0840p0020</name>
    <name evidence="2" type="ORF">CWI36_0962p0010</name>
</gene>
<dbReference type="Proteomes" id="UP000291404">
    <property type="component" value="Unassembled WGS sequence"/>
</dbReference>
<evidence type="ECO:0000256" key="1">
    <source>
        <dbReference type="SAM" id="Phobius"/>
    </source>
</evidence>
<keyword evidence="4" id="KW-1185">Reference proteome</keyword>
<dbReference type="EMBL" id="PITI01000962">
    <property type="protein sequence ID" value="TBU03223.1"/>
    <property type="molecule type" value="Genomic_DNA"/>
</dbReference>
<protein>
    <submittedName>
        <fullName evidence="3">Uncharacterized protein</fullName>
    </submittedName>
</protein>
<comment type="caution">
    <text evidence="3">The sequence shown here is derived from an EMBL/GenBank/DDBJ whole genome shotgun (WGS) entry which is preliminary data.</text>
</comment>
<keyword evidence="1" id="KW-0472">Membrane</keyword>
<dbReference type="AlphaFoldDB" id="A0A4Q9L887"/>
<accession>A0A4Q9L887</accession>
<evidence type="ECO:0000313" key="4">
    <source>
        <dbReference type="Proteomes" id="UP000291404"/>
    </source>
</evidence>
<dbReference type="VEuPathDB" id="MicrosporidiaDB:CWI36_0962p0010"/>
<keyword evidence="1" id="KW-1133">Transmembrane helix</keyword>
<feature type="transmembrane region" description="Helical" evidence="1">
    <location>
        <begin position="82"/>
        <end position="105"/>
    </location>
</feature>
<dbReference type="VEuPathDB" id="MicrosporidiaDB:CWI39_1747p0010"/>